<dbReference type="RefSeq" id="WP_340286348.1">
    <property type="nucleotide sequence ID" value="NZ_JBBJUP010000003.1"/>
</dbReference>
<evidence type="ECO:0000313" key="3">
    <source>
        <dbReference type="EMBL" id="MEJ8278227.1"/>
    </source>
</evidence>
<feature type="domain" description="Alpha/beta hydrolase fold-5" evidence="2">
    <location>
        <begin position="135"/>
        <end position="284"/>
    </location>
</feature>
<keyword evidence="1" id="KW-1133">Transmembrane helix</keyword>
<dbReference type="EMBL" id="JBBJUP010000003">
    <property type="protein sequence ID" value="MEJ8278227.1"/>
    <property type="molecule type" value="Genomic_DNA"/>
</dbReference>
<dbReference type="Proteomes" id="UP001364211">
    <property type="component" value="Unassembled WGS sequence"/>
</dbReference>
<dbReference type="GO" id="GO:0016787">
    <property type="term" value="F:hydrolase activity"/>
    <property type="evidence" value="ECO:0007669"/>
    <property type="project" value="UniProtKB-KW"/>
</dbReference>
<dbReference type="SUPFAM" id="SSF53474">
    <property type="entry name" value="alpha/beta-Hydrolases"/>
    <property type="match status" value="1"/>
</dbReference>
<dbReference type="Gene3D" id="3.40.50.1820">
    <property type="entry name" value="alpha/beta hydrolase"/>
    <property type="match status" value="1"/>
</dbReference>
<organism evidence="3 4">
    <name type="scientific">Pseudonocardia spirodelae</name>
    <dbReference type="NCBI Taxonomy" id="3133431"/>
    <lineage>
        <taxon>Bacteria</taxon>
        <taxon>Bacillati</taxon>
        <taxon>Actinomycetota</taxon>
        <taxon>Actinomycetes</taxon>
        <taxon>Pseudonocardiales</taxon>
        <taxon>Pseudonocardiaceae</taxon>
        <taxon>Pseudonocardia</taxon>
    </lineage>
</organism>
<reference evidence="3 4" key="1">
    <citation type="submission" date="2024-03" db="EMBL/GenBank/DDBJ databases">
        <title>Draft genome sequence of Pseudonocardia sp. DW16-2.</title>
        <authorList>
            <person name="Duangmal K."/>
        </authorList>
    </citation>
    <scope>NUCLEOTIDE SEQUENCE [LARGE SCALE GENOMIC DNA]</scope>
    <source>
        <strain evidence="3 4">DW16-2</strain>
    </source>
</reference>
<dbReference type="InterPro" id="IPR029058">
    <property type="entry name" value="AB_hydrolase_fold"/>
</dbReference>
<accession>A0ABU8T2Q3</accession>
<evidence type="ECO:0000313" key="4">
    <source>
        <dbReference type="Proteomes" id="UP001364211"/>
    </source>
</evidence>
<evidence type="ECO:0000256" key="1">
    <source>
        <dbReference type="SAM" id="Phobius"/>
    </source>
</evidence>
<keyword evidence="1" id="KW-0472">Membrane</keyword>
<keyword evidence="3" id="KW-0378">Hydrolase</keyword>
<feature type="transmembrane region" description="Helical" evidence="1">
    <location>
        <begin position="12"/>
        <end position="31"/>
    </location>
</feature>
<feature type="transmembrane region" description="Helical" evidence="1">
    <location>
        <begin position="73"/>
        <end position="93"/>
    </location>
</feature>
<evidence type="ECO:0000259" key="2">
    <source>
        <dbReference type="Pfam" id="PF12695"/>
    </source>
</evidence>
<dbReference type="InterPro" id="IPR029059">
    <property type="entry name" value="AB_hydrolase_5"/>
</dbReference>
<sequence length="311" mass="30795">MADRVPRPGLSVAARALLGVVAAVVAGAIAVVDGAVLAAGHPALPVLLAVLGVAGLVLAVRSARPARRGRLRTAGRCAAALLLVALVAAAVWLRPYPAGATAVAAADTTAPGPVAVVHTATTWELRPASPSGTGFVFVPGALVDPRAYLPLLQPLAERGVRVVVTAPPLGFALADPGAVARAVASAPEVRTWAVGGHSLGGVAAAQALDVPGVRGLVLWASYPAGDVSGAPVTALSVSGSDDGLATPDAIAESWTRLPPGSRFVVVQGGVHAFFGDYGPQAGDGVPGVDRASAQRQITGATVLFVTGLRPG</sequence>
<name>A0ABU8T2Q3_9PSEU</name>
<feature type="transmembrane region" description="Helical" evidence="1">
    <location>
        <begin position="43"/>
        <end position="61"/>
    </location>
</feature>
<comment type="caution">
    <text evidence="3">The sequence shown here is derived from an EMBL/GenBank/DDBJ whole genome shotgun (WGS) entry which is preliminary data.</text>
</comment>
<keyword evidence="1" id="KW-0812">Transmembrane</keyword>
<gene>
    <name evidence="3" type="ORF">WJX68_04720</name>
</gene>
<dbReference type="Pfam" id="PF12695">
    <property type="entry name" value="Abhydrolase_5"/>
    <property type="match status" value="1"/>
</dbReference>
<protein>
    <submittedName>
        <fullName evidence="3">Alpha/beta hydrolase</fullName>
    </submittedName>
</protein>
<proteinExistence type="predicted"/>
<keyword evidence="4" id="KW-1185">Reference proteome</keyword>